<dbReference type="PANTHER" id="PTHR34992">
    <property type="entry name" value="HYPHAL ANASTAMOSIS-7 PROTEIN"/>
    <property type="match status" value="1"/>
</dbReference>
<keyword evidence="3" id="KW-0336">GPI-anchor</keyword>
<keyword evidence="2" id="KW-1003">Cell membrane</keyword>
<evidence type="ECO:0000313" key="12">
    <source>
        <dbReference type="Proteomes" id="UP000266188"/>
    </source>
</evidence>
<evidence type="ECO:0000256" key="5">
    <source>
        <dbReference type="ARBA" id="ARBA00023136"/>
    </source>
</evidence>
<feature type="signal peptide" evidence="9">
    <location>
        <begin position="1"/>
        <end position="17"/>
    </location>
</feature>
<keyword evidence="6" id="KW-0325">Glycoprotein</keyword>
<dbReference type="GO" id="GO:0005886">
    <property type="term" value="C:plasma membrane"/>
    <property type="evidence" value="ECO:0007669"/>
    <property type="project" value="UniProtKB-SubCell"/>
</dbReference>
<dbReference type="STRING" id="2070753.A0A3A2Z6D0"/>
<keyword evidence="4 9" id="KW-0732">Signal</keyword>
<dbReference type="AlphaFoldDB" id="A0A3A2Z6D0"/>
<protein>
    <recommendedName>
        <fullName evidence="10">Copper acquisition factor BIM1-like domain-containing protein</fullName>
    </recommendedName>
</protein>
<dbReference type="EMBL" id="MVGC01000593">
    <property type="protein sequence ID" value="RJE18240.1"/>
    <property type="molecule type" value="Genomic_DNA"/>
</dbReference>
<keyword evidence="7" id="KW-0449">Lipoprotein</keyword>
<evidence type="ECO:0000256" key="9">
    <source>
        <dbReference type="SAM" id="SignalP"/>
    </source>
</evidence>
<dbReference type="Pfam" id="PF20238">
    <property type="entry name" value="BIM1-like_dom"/>
    <property type="match status" value="1"/>
</dbReference>
<feature type="domain" description="Copper acquisition factor BIM1-like" evidence="10">
    <location>
        <begin position="17"/>
        <end position="161"/>
    </location>
</feature>
<accession>A0A3A2Z6D0</accession>
<feature type="compositionally biased region" description="Polar residues" evidence="8">
    <location>
        <begin position="149"/>
        <end position="180"/>
    </location>
</feature>
<gene>
    <name evidence="11" type="ORF">PHISCL_09425</name>
</gene>
<evidence type="ECO:0000313" key="11">
    <source>
        <dbReference type="EMBL" id="RJE18240.1"/>
    </source>
</evidence>
<name>A0A3A2Z6D0_9EURO</name>
<keyword evidence="12" id="KW-1185">Reference proteome</keyword>
<dbReference type="InterPro" id="IPR046530">
    <property type="entry name" value="BIM1-like_dom"/>
</dbReference>
<reference evidence="12" key="1">
    <citation type="submission" date="2017-02" db="EMBL/GenBank/DDBJ databases">
        <authorList>
            <person name="Tafer H."/>
            <person name="Lopandic K."/>
        </authorList>
    </citation>
    <scope>NUCLEOTIDE SEQUENCE [LARGE SCALE GENOMIC DNA]</scope>
    <source>
        <strain evidence="12">CBS 366.77</strain>
    </source>
</reference>
<evidence type="ECO:0000256" key="6">
    <source>
        <dbReference type="ARBA" id="ARBA00023180"/>
    </source>
</evidence>
<proteinExistence type="predicted"/>
<dbReference type="InterPro" id="IPR046936">
    <property type="entry name" value="BIM1-like"/>
</dbReference>
<dbReference type="PANTHER" id="PTHR34992:SF1">
    <property type="entry name" value="COPPER ACQUISITION FACTOR BIM1-LIKE DOMAIN-CONTAINING PROTEIN"/>
    <property type="match status" value="1"/>
</dbReference>
<evidence type="ECO:0000259" key="10">
    <source>
        <dbReference type="Pfam" id="PF20238"/>
    </source>
</evidence>
<evidence type="ECO:0000256" key="4">
    <source>
        <dbReference type="ARBA" id="ARBA00022729"/>
    </source>
</evidence>
<evidence type="ECO:0000256" key="3">
    <source>
        <dbReference type="ARBA" id="ARBA00022622"/>
    </source>
</evidence>
<evidence type="ECO:0000256" key="1">
    <source>
        <dbReference type="ARBA" id="ARBA00004609"/>
    </source>
</evidence>
<evidence type="ECO:0000256" key="8">
    <source>
        <dbReference type="SAM" id="MobiDB-lite"/>
    </source>
</evidence>
<keyword evidence="5" id="KW-0472">Membrane</keyword>
<dbReference type="GO" id="GO:0098552">
    <property type="term" value="C:side of membrane"/>
    <property type="evidence" value="ECO:0007669"/>
    <property type="project" value="UniProtKB-KW"/>
</dbReference>
<dbReference type="Proteomes" id="UP000266188">
    <property type="component" value="Unassembled WGS sequence"/>
</dbReference>
<comment type="subcellular location">
    <subcellularLocation>
        <location evidence="1">Cell membrane</location>
        <topology evidence="1">Lipid-anchor</topology>
        <topology evidence="1">GPI-anchor</topology>
    </subcellularLocation>
</comment>
<dbReference type="CDD" id="cd21176">
    <property type="entry name" value="LPMO_auxiliary-like"/>
    <property type="match status" value="1"/>
</dbReference>
<feature type="region of interest" description="Disordered" evidence="8">
    <location>
        <begin position="149"/>
        <end position="205"/>
    </location>
</feature>
<evidence type="ECO:0000256" key="7">
    <source>
        <dbReference type="ARBA" id="ARBA00023288"/>
    </source>
</evidence>
<feature type="chain" id="PRO_5017215056" description="Copper acquisition factor BIM1-like domain-containing protein" evidence="9">
    <location>
        <begin position="18"/>
        <end position="226"/>
    </location>
</feature>
<comment type="caution">
    <text evidence="11">The sequence shown here is derived from an EMBL/GenBank/DDBJ whole genome shotgun (WGS) entry which is preliminary data.</text>
</comment>
<evidence type="ECO:0000256" key="2">
    <source>
        <dbReference type="ARBA" id="ARBA00022475"/>
    </source>
</evidence>
<organism evidence="11 12">
    <name type="scientific">Aspergillus sclerotialis</name>
    <dbReference type="NCBI Taxonomy" id="2070753"/>
    <lineage>
        <taxon>Eukaryota</taxon>
        <taxon>Fungi</taxon>
        <taxon>Dikarya</taxon>
        <taxon>Ascomycota</taxon>
        <taxon>Pezizomycotina</taxon>
        <taxon>Eurotiomycetes</taxon>
        <taxon>Eurotiomycetidae</taxon>
        <taxon>Eurotiales</taxon>
        <taxon>Aspergillaceae</taxon>
        <taxon>Aspergillus</taxon>
        <taxon>Aspergillus subgen. Polypaecilum</taxon>
    </lineage>
</organism>
<sequence length="226" mass="22987">MKLSLFSLASLVPFAAAHFRLVYPTARERVEDKMSIFPCGGSPSTERTKVSISNGSFPVALNMGHAETAVEMLLALGSDPGSNFNITLVPTFGLLGLGSFCLPEVSFDTSVLGVKVEDGMNATLQVQTNGDPSGGLYACADIQFSSTATDNDPSSCKNNSGITASPFSGSSMKLNANESTAEGEPQSGSSSGGHGGHGDHGSSAASLQTATWGMLGAAVVGAVAML</sequence>
<dbReference type="OrthoDB" id="2146436at2759"/>